<feature type="compositionally biased region" description="Pro residues" evidence="2">
    <location>
        <begin position="75"/>
        <end position="88"/>
    </location>
</feature>
<feature type="compositionally biased region" description="Low complexity" evidence="2">
    <location>
        <begin position="725"/>
        <end position="749"/>
    </location>
</feature>
<evidence type="ECO:0000256" key="3">
    <source>
        <dbReference type="SAM" id="Phobius"/>
    </source>
</evidence>
<organism evidence="5 6">
    <name type="scientific">Aspergillus violaceofuscus (strain CBS 115571)</name>
    <dbReference type="NCBI Taxonomy" id="1450538"/>
    <lineage>
        <taxon>Eukaryota</taxon>
        <taxon>Fungi</taxon>
        <taxon>Dikarya</taxon>
        <taxon>Ascomycota</taxon>
        <taxon>Pezizomycotina</taxon>
        <taxon>Eurotiomycetes</taxon>
        <taxon>Eurotiomycetidae</taxon>
        <taxon>Eurotiales</taxon>
        <taxon>Aspergillaceae</taxon>
        <taxon>Aspergillus</taxon>
    </lineage>
</organism>
<gene>
    <name evidence="5" type="ORF">BO99DRAFT_205647</name>
</gene>
<evidence type="ECO:0000259" key="4">
    <source>
        <dbReference type="PROSITE" id="PS50026"/>
    </source>
</evidence>
<feature type="disulfide bond" evidence="1">
    <location>
        <begin position="580"/>
        <end position="589"/>
    </location>
</feature>
<keyword evidence="3" id="KW-0812">Transmembrane</keyword>
<name>A0A2V5GZY4_ASPV1</name>
<dbReference type="PANTHER" id="PTHR17178">
    <property type="entry name" value="SECRETORY GRANULE PROTEOGLYCAN CORE PROTEIN"/>
    <property type="match status" value="1"/>
</dbReference>
<keyword evidence="1" id="KW-1015">Disulfide bond</keyword>
<dbReference type="InterPro" id="IPR000742">
    <property type="entry name" value="EGF"/>
</dbReference>
<dbReference type="Proteomes" id="UP000249829">
    <property type="component" value="Unassembled WGS sequence"/>
</dbReference>
<keyword evidence="6" id="KW-1185">Reference proteome</keyword>
<dbReference type="PROSITE" id="PS50026">
    <property type="entry name" value="EGF_3"/>
    <property type="match status" value="1"/>
</dbReference>
<evidence type="ECO:0000256" key="1">
    <source>
        <dbReference type="PROSITE-ProRule" id="PRU00076"/>
    </source>
</evidence>
<keyword evidence="3" id="KW-1133">Transmembrane helix</keyword>
<sequence>MEPNPEDTGSEPVERKGSVRRAREMLKAGKRPEPAPEPVSTFRTNPAHLTQWPLPNDGLQQIDVANAHARLLVPKGPPPQRPPRPDCPSPSVYSERSVDVVPSPLNIKRPVPSFSQPLPIQHASRPAIRIPIPPSPSTLAGSTPRASIATEDLFRQSGVSSVGTISLTDLPGTAHSSPTEHVASSAFPLKKAGGLAPPMPAARPTDNRGSSVSPIPEELPDSPTISRELHAPSRPYPPSWCSGPAESEILGTYLEGDSDDSESQHSLQVAAPALLRQASIGTRGKPALRTIQKPSTNSPVPPSEKTPVSARPTTADTAATAAVLKEIAAGRERNDSMSTVSSGSTHFGTEKAPIMLDLSAEHPALARPYDNNAALRKEVGGLPKAAPTISETRPMGRRPPRLNMTAVRDAEARGSLTSLPDLIRRATKLASNLEHGRTASRNDLLNGGNPRFHQRRNSGSIQSILASFPPPAAVQDGAHSSWPFFFRRSTLHQIHSNEPPKEVDQEKAQPKQARRCCGMPPWLFGLVCVIIIVIILAAVLIPVCLVVLKHKSSGSDCAKTTPCENGGVSVSSGNVCSCVCANGFTGSRCATAGDASCVTAKINNKSATMGSDLPDLFEGAQQNYSISLDETTIMALFSQNNVSCTTENSLVSFSGISTSSSSSKSRRAFLPWYDLTESSNSNPLPFAYEQPPPTSATPNLPTQVLAARASIATENGIIFDDTPPTKTGQAATDTATATAATATHAATATDVRHPGSQTTSTVTAAASSSPTSTAAASSSSNSTTVITSKALTFARISVLYIFQETGTLSAATFAGNDLQLYLTNVYTEESKHIHAIDLAPAGVKGNFTLNFDQYQITLPNGNVVGG</sequence>
<dbReference type="PROSITE" id="PS01186">
    <property type="entry name" value="EGF_2"/>
    <property type="match status" value="1"/>
</dbReference>
<feature type="region of interest" description="Disordered" evidence="2">
    <location>
        <begin position="72"/>
        <end position="96"/>
    </location>
</feature>
<dbReference type="PROSITE" id="PS00022">
    <property type="entry name" value="EGF_1"/>
    <property type="match status" value="1"/>
</dbReference>
<feature type="transmembrane region" description="Helical" evidence="3">
    <location>
        <begin position="522"/>
        <end position="548"/>
    </location>
</feature>
<evidence type="ECO:0000313" key="5">
    <source>
        <dbReference type="EMBL" id="PYI17125.1"/>
    </source>
</evidence>
<accession>A0A2V5GZY4</accession>
<dbReference type="AlphaFoldDB" id="A0A2V5GZY4"/>
<keyword evidence="3" id="KW-0472">Membrane</keyword>
<comment type="caution">
    <text evidence="1">Lacks conserved residue(s) required for the propagation of feature annotation.</text>
</comment>
<feature type="region of interest" description="Disordered" evidence="2">
    <location>
        <begin position="168"/>
        <end position="243"/>
    </location>
</feature>
<dbReference type="CDD" id="cd00054">
    <property type="entry name" value="EGF_CA"/>
    <property type="match status" value="1"/>
</dbReference>
<evidence type="ECO:0000313" key="6">
    <source>
        <dbReference type="Proteomes" id="UP000249829"/>
    </source>
</evidence>
<dbReference type="EMBL" id="KZ825160">
    <property type="protein sequence ID" value="PYI17125.1"/>
    <property type="molecule type" value="Genomic_DNA"/>
</dbReference>
<dbReference type="Gene3D" id="2.10.25.10">
    <property type="entry name" value="Laminin"/>
    <property type="match status" value="1"/>
</dbReference>
<feature type="region of interest" description="Disordered" evidence="2">
    <location>
        <begin position="1"/>
        <end position="57"/>
    </location>
</feature>
<feature type="compositionally biased region" description="Low complexity" evidence="2">
    <location>
        <begin position="756"/>
        <end position="780"/>
    </location>
</feature>
<evidence type="ECO:0000256" key="2">
    <source>
        <dbReference type="SAM" id="MobiDB-lite"/>
    </source>
</evidence>
<feature type="domain" description="EGF-like" evidence="4">
    <location>
        <begin position="553"/>
        <end position="590"/>
    </location>
</feature>
<reference evidence="5 6" key="1">
    <citation type="submission" date="2018-02" db="EMBL/GenBank/DDBJ databases">
        <title>The genomes of Aspergillus section Nigri reveals drivers in fungal speciation.</title>
        <authorList>
            <consortium name="DOE Joint Genome Institute"/>
            <person name="Vesth T.C."/>
            <person name="Nybo J."/>
            <person name="Theobald S."/>
            <person name="Brandl J."/>
            <person name="Frisvad J.C."/>
            <person name="Nielsen K.F."/>
            <person name="Lyhne E.K."/>
            <person name="Kogle M.E."/>
            <person name="Kuo A."/>
            <person name="Riley R."/>
            <person name="Clum A."/>
            <person name="Nolan M."/>
            <person name="Lipzen A."/>
            <person name="Salamov A."/>
            <person name="Henrissat B."/>
            <person name="Wiebenga A."/>
            <person name="De vries R.P."/>
            <person name="Grigoriev I.V."/>
            <person name="Mortensen U.H."/>
            <person name="Andersen M.R."/>
            <person name="Baker S.E."/>
        </authorList>
    </citation>
    <scope>NUCLEOTIDE SEQUENCE [LARGE SCALE GENOMIC DNA]</scope>
    <source>
        <strain evidence="5 6">CBS 115571</strain>
    </source>
</reference>
<dbReference type="PANTHER" id="PTHR17178:SF0">
    <property type="entry name" value="SERGLYCIN"/>
    <property type="match status" value="1"/>
</dbReference>
<protein>
    <recommendedName>
        <fullName evidence="4">EGF-like domain-containing protein</fullName>
    </recommendedName>
</protein>
<dbReference type="STRING" id="1450538.A0A2V5GZY4"/>
<feature type="region of interest" description="Disordered" evidence="2">
    <location>
        <begin position="277"/>
        <end position="315"/>
    </location>
</feature>
<feature type="region of interest" description="Disordered" evidence="2">
    <location>
        <begin position="716"/>
        <end position="780"/>
    </location>
</feature>
<proteinExistence type="predicted"/>
<keyword evidence="1" id="KW-0245">EGF-like domain</keyword>
<feature type="compositionally biased region" description="Basic and acidic residues" evidence="2">
    <location>
        <begin position="12"/>
        <end position="34"/>
    </location>
</feature>
<dbReference type="OMA" id="TCSCICT"/>